<protein>
    <recommendedName>
        <fullName evidence="4">CBM-cenC domain-containing protein</fullName>
    </recommendedName>
</protein>
<evidence type="ECO:0000313" key="2">
    <source>
        <dbReference type="EMBL" id="KAJ4244566.1"/>
    </source>
</evidence>
<dbReference type="AlphaFoldDB" id="A0A9W8V6K9"/>
<name>A0A9W8V6K9_9HYPO</name>
<accession>A0A9W8V6K9</accession>
<dbReference type="Proteomes" id="UP001152049">
    <property type="component" value="Unassembled WGS sequence"/>
</dbReference>
<evidence type="ECO:0000313" key="3">
    <source>
        <dbReference type="Proteomes" id="UP001152049"/>
    </source>
</evidence>
<feature type="chain" id="PRO_5040807511" description="CBM-cenC domain-containing protein" evidence="1">
    <location>
        <begin position="22"/>
        <end position="221"/>
    </location>
</feature>
<comment type="caution">
    <text evidence="2">The sequence shown here is derived from an EMBL/GenBank/DDBJ whole genome shotgun (WGS) entry which is preliminary data.</text>
</comment>
<organism evidence="2 3">
    <name type="scientific">Fusarium torreyae</name>
    <dbReference type="NCBI Taxonomy" id="1237075"/>
    <lineage>
        <taxon>Eukaryota</taxon>
        <taxon>Fungi</taxon>
        <taxon>Dikarya</taxon>
        <taxon>Ascomycota</taxon>
        <taxon>Pezizomycotina</taxon>
        <taxon>Sordariomycetes</taxon>
        <taxon>Hypocreomycetidae</taxon>
        <taxon>Hypocreales</taxon>
        <taxon>Nectriaceae</taxon>
        <taxon>Fusarium</taxon>
    </lineage>
</organism>
<evidence type="ECO:0008006" key="4">
    <source>
        <dbReference type="Google" id="ProtNLM"/>
    </source>
</evidence>
<dbReference type="OrthoDB" id="5092547at2759"/>
<proteinExistence type="predicted"/>
<feature type="signal peptide" evidence="1">
    <location>
        <begin position="1"/>
        <end position="21"/>
    </location>
</feature>
<evidence type="ECO:0000256" key="1">
    <source>
        <dbReference type="SAM" id="SignalP"/>
    </source>
</evidence>
<sequence length="221" mass="23594">MVRLSILNVAVVATFFLEAEAGLCRPAATAVTSVTQTTSTLAADATTASIDATTTLPETTTTAEPGCVETQLLVNPGFDDHVGGYAPWTGSNAFIIHRQPQAGTQAVAMIYNNGQSNARGQIKQTLTDLNGDYELSYHYRVVVANAGPNYTYNLEVKIGDTTDPGDLDYALDGWKSDSVFWSSAGEDVAQADVELAVTRAGEYERIQINLDSLAFTRVCDA</sequence>
<reference evidence="2" key="1">
    <citation type="submission" date="2022-09" db="EMBL/GenBank/DDBJ databases">
        <title>Fusarium specimens isolated from Avocado Roots.</title>
        <authorList>
            <person name="Stajich J."/>
            <person name="Roper C."/>
            <person name="Heimlech-Rivalta G."/>
        </authorList>
    </citation>
    <scope>NUCLEOTIDE SEQUENCE</scope>
    <source>
        <strain evidence="2">CF00136</strain>
    </source>
</reference>
<keyword evidence="3" id="KW-1185">Reference proteome</keyword>
<dbReference type="Gene3D" id="2.60.120.260">
    <property type="entry name" value="Galactose-binding domain-like"/>
    <property type="match status" value="1"/>
</dbReference>
<keyword evidence="1" id="KW-0732">Signal</keyword>
<gene>
    <name evidence="2" type="ORF">NW762_014421</name>
</gene>
<dbReference type="EMBL" id="JAOQAZ010000050">
    <property type="protein sequence ID" value="KAJ4244566.1"/>
    <property type="molecule type" value="Genomic_DNA"/>
</dbReference>